<gene>
    <name evidence="2" type="ORF">KLA_00540</name>
</gene>
<evidence type="ECO:0008006" key="4">
    <source>
        <dbReference type="Google" id="ProtNLM"/>
    </source>
</evidence>
<evidence type="ECO:0000313" key="3">
    <source>
        <dbReference type="Proteomes" id="UP000019275"/>
    </source>
</evidence>
<dbReference type="EMBL" id="ARZX01000001">
    <property type="protein sequence ID" value="EWH15001.1"/>
    <property type="molecule type" value="Genomic_DNA"/>
</dbReference>
<dbReference type="Proteomes" id="UP000019275">
    <property type="component" value="Unassembled WGS sequence"/>
</dbReference>
<protein>
    <recommendedName>
        <fullName evidence="4">Lipoprotein</fullName>
    </recommendedName>
</protein>
<evidence type="ECO:0000313" key="2">
    <source>
        <dbReference type="EMBL" id="EWH15001.1"/>
    </source>
</evidence>
<proteinExistence type="predicted"/>
<keyword evidence="3" id="KW-1185">Reference proteome</keyword>
<feature type="signal peptide" evidence="1">
    <location>
        <begin position="1"/>
        <end position="32"/>
    </location>
</feature>
<feature type="chain" id="PRO_5046924598" description="Lipoprotein" evidence="1">
    <location>
        <begin position="33"/>
        <end position="191"/>
    </location>
</feature>
<accession>A0ABN0RSY6</accession>
<name>A0ABN0RSY6_9FLAO</name>
<evidence type="ECO:0000256" key="1">
    <source>
        <dbReference type="SAM" id="SignalP"/>
    </source>
</evidence>
<sequence length="191" mass="21275">MFLPLLHKYLKMKSPHYLFAVLFLCLSFVSCIDEQDFNQTDDIIIEPTVEASIFYFETTEDLINSNPSSFYTNDFNFDAFKEDYISDRVIECTITYQLENTTSKPVSVVIELIDDGGNVLDTTVLNIGAESATTTDLDVLYGGTGKPLDIIRNTSALRLSAQNLGDNTSVSSNADPKLIFRSSAKLKIGVR</sequence>
<comment type="caution">
    <text evidence="2">The sequence shown here is derived from an EMBL/GenBank/DDBJ whole genome shotgun (WGS) entry which is preliminary data.</text>
</comment>
<organism evidence="2 3">
    <name type="scientific">Cellulophaga geojensis KL-A</name>
    <dbReference type="NCBI Taxonomy" id="1328323"/>
    <lineage>
        <taxon>Bacteria</taxon>
        <taxon>Pseudomonadati</taxon>
        <taxon>Bacteroidota</taxon>
        <taxon>Flavobacteriia</taxon>
        <taxon>Flavobacteriales</taxon>
        <taxon>Flavobacteriaceae</taxon>
        <taxon>Cellulophaga</taxon>
    </lineage>
</organism>
<reference evidence="2 3" key="1">
    <citation type="journal article" date="2014" name="Genome Announc.">
        <title>Draft Genome Sequence of the Carrageenan-Degrading Bacterium Cellulophaga sp. Strain KL-A, Isolated from Decaying Marine Algae.</title>
        <authorList>
            <person name="Shan D."/>
            <person name="Ying J."/>
            <person name="Li X."/>
            <person name="Gao Z."/>
            <person name="Wei G."/>
            <person name="Shao Z."/>
        </authorList>
    </citation>
    <scope>NUCLEOTIDE SEQUENCE [LARGE SCALE GENOMIC DNA]</scope>
    <source>
        <strain evidence="2 3">KL-A</strain>
    </source>
</reference>
<keyword evidence="1" id="KW-0732">Signal</keyword>